<name>A0A5C8NIP7_9BURK</name>
<evidence type="ECO:0000313" key="11">
    <source>
        <dbReference type="Proteomes" id="UP000321548"/>
    </source>
</evidence>
<reference evidence="10 11" key="1">
    <citation type="submission" date="2019-06" db="EMBL/GenBank/DDBJ databases">
        <title>Quisquiliibacterium sp. nov., isolated from a maize field.</title>
        <authorList>
            <person name="Lin S.-Y."/>
            <person name="Tsai C.-F."/>
            <person name="Young C.-C."/>
        </authorList>
    </citation>
    <scope>NUCLEOTIDE SEQUENCE [LARGE SCALE GENOMIC DNA]</scope>
    <source>
        <strain evidence="10 11">CC-CFT501</strain>
    </source>
</reference>
<evidence type="ECO:0000256" key="8">
    <source>
        <dbReference type="SAM" id="Phobius"/>
    </source>
</evidence>
<dbReference type="Proteomes" id="UP000321548">
    <property type="component" value="Unassembled WGS sequence"/>
</dbReference>
<accession>A0A5C8NIP7</accession>
<feature type="domain" description="Methyl-accepting transducer" evidence="9">
    <location>
        <begin position="183"/>
        <end position="419"/>
    </location>
</feature>
<evidence type="ECO:0000256" key="5">
    <source>
        <dbReference type="ARBA" id="ARBA00023224"/>
    </source>
</evidence>
<dbReference type="GO" id="GO:0007165">
    <property type="term" value="P:signal transduction"/>
    <property type="evidence" value="ECO:0007669"/>
    <property type="project" value="UniProtKB-KW"/>
</dbReference>
<keyword evidence="2 8" id="KW-0812">Transmembrane</keyword>
<dbReference type="Gene3D" id="1.10.287.950">
    <property type="entry name" value="Methyl-accepting chemotaxis protein"/>
    <property type="match status" value="1"/>
</dbReference>
<evidence type="ECO:0000256" key="3">
    <source>
        <dbReference type="ARBA" id="ARBA00022989"/>
    </source>
</evidence>
<dbReference type="PROSITE" id="PS50111">
    <property type="entry name" value="CHEMOTAXIS_TRANSDUC_2"/>
    <property type="match status" value="1"/>
</dbReference>
<evidence type="ECO:0000313" key="10">
    <source>
        <dbReference type="EMBL" id="TXL61669.1"/>
    </source>
</evidence>
<keyword evidence="5 6" id="KW-0807">Transducer</keyword>
<dbReference type="PANTHER" id="PTHR32089:SF119">
    <property type="entry name" value="METHYL-ACCEPTING CHEMOTAXIS PROTEIN CTPL"/>
    <property type="match status" value="1"/>
</dbReference>
<dbReference type="GO" id="GO:0016020">
    <property type="term" value="C:membrane"/>
    <property type="evidence" value="ECO:0007669"/>
    <property type="project" value="UniProtKB-SubCell"/>
</dbReference>
<dbReference type="AlphaFoldDB" id="A0A5C8NIP7"/>
<evidence type="ECO:0000256" key="4">
    <source>
        <dbReference type="ARBA" id="ARBA00023136"/>
    </source>
</evidence>
<organism evidence="10 11">
    <name type="scientific">Zeimonas arvi</name>
    <dbReference type="NCBI Taxonomy" id="2498847"/>
    <lineage>
        <taxon>Bacteria</taxon>
        <taxon>Pseudomonadati</taxon>
        <taxon>Pseudomonadota</taxon>
        <taxon>Betaproteobacteria</taxon>
        <taxon>Burkholderiales</taxon>
        <taxon>Burkholderiaceae</taxon>
        <taxon>Zeimonas</taxon>
    </lineage>
</organism>
<evidence type="ECO:0000256" key="1">
    <source>
        <dbReference type="ARBA" id="ARBA00004141"/>
    </source>
</evidence>
<dbReference type="Pfam" id="PF00015">
    <property type="entry name" value="MCPsignal"/>
    <property type="match status" value="1"/>
</dbReference>
<dbReference type="PANTHER" id="PTHR32089">
    <property type="entry name" value="METHYL-ACCEPTING CHEMOTAXIS PROTEIN MCPB"/>
    <property type="match status" value="1"/>
</dbReference>
<keyword evidence="11" id="KW-1185">Reference proteome</keyword>
<dbReference type="EMBL" id="VDUY01000012">
    <property type="protein sequence ID" value="TXL61669.1"/>
    <property type="molecule type" value="Genomic_DNA"/>
</dbReference>
<keyword evidence="3 8" id="KW-1133">Transmembrane helix</keyword>
<sequence length="459" mass="47654">MAEARSQSRQVLSASLPWRLAALPAIAAIAAGAALSWPADGAQAALGAARPLLVLACVLAAAGALAGFLIGRGILRQAGSGRADPGQGGRGDQGGRGEPVGRTGPPVGPASDTAGPPTEASPGNGEDLNDSVLEIMQALGQIASTKDLGIRVRVTDNVTGAIAEALNLLTEETGRVLRKVSEVAQEVARISGSVRGQSDLATRAAAREQREVALAARELATAAGALLTVAGRARQADAVAGRAVQTTAAAVRIVGGTVEGITRSRQLIHETEKRIKRLGERSQEIGEVVGIIQGIAERTGILALNASMHAAAAGEAGRNFAVVADEVKRLSESARDSTARIGRLVHAIQTETNETVLAMNQAITRVVEISRLADEAGEQMRLTQQETEALADDVRQIAATSDEQAGVSTGLQERARVIEEASAETARQLTAQNIETRRLVECARLLVDEVSVFRTPPRT</sequence>
<gene>
    <name evidence="10" type="ORF">FHP08_18270</name>
</gene>
<dbReference type="SMART" id="SM00283">
    <property type="entry name" value="MA"/>
    <property type="match status" value="1"/>
</dbReference>
<evidence type="ECO:0000256" key="6">
    <source>
        <dbReference type="PROSITE-ProRule" id="PRU00284"/>
    </source>
</evidence>
<evidence type="ECO:0000259" key="9">
    <source>
        <dbReference type="PROSITE" id="PS50111"/>
    </source>
</evidence>
<comment type="subcellular location">
    <subcellularLocation>
        <location evidence="1">Membrane</location>
        <topology evidence="1">Multi-pass membrane protein</topology>
    </subcellularLocation>
</comment>
<feature type="region of interest" description="Disordered" evidence="7">
    <location>
        <begin position="80"/>
        <end position="128"/>
    </location>
</feature>
<evidence type="ECO:0000256" key="7">
    <source>
        <dbReference type="SAM" id="MobiDB-lite"/>
    </source>
</evidence>
<proteinExistence type="predicted"/>
<feature type="transmembrane region" description="Helical" evidence="8">
    <location>
        <begin position="52"/>
        <end position="75"/>
    </location>
</feature>
<evidence type="ECO:0000256" key="2">
    <source>
        <dbReference type="ARBA" id="ARBA00022692"/>
    </source>
</evidence>
<dbReference type="SUPFAM" id="SSF58104">
    <property type="entry name" value="Methyl-accepting chemotaxis protein (MCP) signaling domain"/>
    <property type="match status" value="1"/>
</dbReference>
<dbReference type="InterPro" id="IPR004089">
    <property type="entry name" value="MCPsignal_dom"/>
</dbReference>
<dbReference type="RefSeq" id="WP_147705947.1">
    <property type="nucleotide sequence ID" value="NZ_VDUY01000012.1"/>
</dbReference>
<feature type="compositionally biased region" description="Gly residues" evidence="7">
    <location>
        <begin position="86"/>
        <end position="98"/>
    </location>
</feature>
<keyword evidence="4 8" id="KW-0472">Membrane</keyword>
<protein>
    <recommendedName>
        <fullName evidence="9">Methyl-accepting transducer domain-containing protein</fullName>
    </recommendedName>
</protein>
<dbReference type="OrthoDB" id="9177152at2"/>
<comment type="caution">
    <text evidence="10">The sequence shown here is derived from an EMBL/GenBank/DDBJ whole genome shotgun (WGS) entry which is preliminary data.</text>
</comment>